<dbReference type="PANTHER" id="PTHR42988:SF2">
    <property type="entry name" value="CYCLIC NUCLEOTIDE PHOSPHODIESTERASE CBUA0032-RELATED"/>
    <property type="match status" value="1"/>
</dbReference>
<feature type="domain" description="Calcineurin-like phosphoesterase" evidence="5">
    <location>
        <begin position="2"/>
        <end position="196"/>
    </location>
</feature>
<dbReference type="Gene3D" id="3.30.750.180">
    <property type="entry name" value="GpdQ, beta-strand dimerisation domain"/>
    <property type="match status" value="1"/>
</dbReference>
<dbReference type="SUPFAM" id="SSF56300">
    <property type="entry name" value="Metallo-dependent phosphatases"/>
    <property type="match status" value="1"/>
</dbReference>
<reference evidence="6 7" key="1">
    <citation type="submission" date="2022-04" db="EMBL/GenBank/DDBJ databases">
        <authorList>
            <person name="Ye Y.-Q."/>
            <person name="Du Z.-J."/>
        </authorList>
    </citation>
    <scope>NUCLEOTIDE SEQUENCE [LARGE SCALE GENOMIC DNA]</scope>
    <source>
        <strain evidence="6 7">A6E488</strain>
    </source>
</reference>
<keyword evidence="1" id="KW-0479">Metal-binding</keyword>
<organism evidence="6 7">
    <name type="scientific">Microbaculum marinisediminis</name>
    <dbReference type="NCBI Taxonomy" id="2931392"/>
    <lineage>
        <taxon>Bacteria</taxon>
        <taxon>Pseudomonadati</taxon>
        <taxon>Pseudomonadota</taxon>
        <taxon>Alphaproteobacteria</taxon>
        <taxon>Hyphomicrobiales</taxon>
        <taxon>Tepidamorphaceae</taxon>
        <taxon>Microbaculum</taxon>
    </lineage>
</organism>
<evidence type="ECO:0000256" key="1">
    <source>
        <dbReference type="ARBA" id="ARBA00022723"/>
    </source>
</evidence>
<dbReference type="AlphaFoldDB" id="A0AAW5R377"/>
<dbReference type="GO" id="GO:0016787">
    <property type="term" value="F:hydrolase activity"/>
    <property type="evidence" value="ECO:0007669"/>
    <property type="project" value="UniProtKB-KW"/>
</dbReference>
<dbReference type="Gene3D" id="3.60.21.40">
    <property type="entry name" value="GpdQ, catalytic alpha/beta sandwich domain"/>
    <property type="match status" value="1"/>
</dbReference>
<protein>
    <submittedName>
        <fullName evidence="6">Metallophosphoesterase</fullName>
    </submittedName>
</protein>
<accession>A0AAW5R377</accession>
<keyword evidence="2" id="KW-0378">Hydrolase</keyword>
<dbReference type="PANTHER" id="PTHR42988">
    <property type="entry name" value="PHOSPHOHYDROLASE"/>
    <property type="match status" value="1"/>
</dbReference>
<evidence type="ECO:0000256" key="2">
    <source>
        <dbReference type="ARBA" id="ARBA00022801"/>
    </source>
</evidence>
<evidence type="ECO:0000259" key="5">
    <source>
        <dbReference type="Pfam" id="PF00149"/>
    </source>
</evidence>
<proteinExistence type="inferred from homology"/>
<keyword evidence="7" id="KW-1185">Reference proteome</keyword>
<dbReference type="RefSeq" id="WP_261617422.1">
    <property type="nucleotide sequence ID" value="NZ_JALIDZ010000009.1"/>
</dbReference>
<dbReference type="InterPro" id="IPR004843">
    <property type="entry name" value="Calcineurin-like_PHP"/>
</dbReference>
<gene>
    <name evidence="6" type="ORF">MUB46_18395</name>
</gene>
<dbReference type="InterPro" id="IPR042281">
    <property type="entry name" value="GpdQ_beta-strand"/>
</dbReference>
<dbReference type="InterPro" id="IPR029052">
    <property type="entry name" value="Metallo-depent_PP-like"/>
</dbReference>
<comment type="similarity">
    <text evidence="4">Belongs to the cyclic nucleotide phosphodiesterase class-III family.</text>
</comment>
<evidence type="ECO:0000256" key="3">
    <source>
        <dbReference type="ARBA" id="ARBA00023004"/>
    </source>
</evidence>
<keyword evidence="3" id="KW-0408">Iron</keyword>
<dbReference type="Proteomes" id="UP001320898">
    <property type="component" value="Unassembled WGS sequence"/>
</dbReference>
<sequence length="253" mass="28166">MIIAQISDTHIALDTPDADRRIRDFEVTIADINALDPLPDVIVHTGDIVHNARQDEYAEAVRILAQARAPVYIIPGNKDDRTNLRAAFSPRGYLEPGSDFVQYAIEDYPVRLIAADTLNAGSNKGDFCPQRARDLMELIDAETSKQIAVLAHHPPFEVKVGPDPFNFEKPEMMERLARTVQHSNRVAAMFCGHVHRGTAGHVGCIPVAVMPCIATTLRKGDYPERMKTVPVYYVHRFDPAWGFATEARIVAPE</sequence>
<dbReference type="InterPro" id="IPR042283">
    <property type="entry name" value="GpdQ_catalytic"/>
</dbReference>
<dbReference type="GO" id="GO:0046872">
    <property type="term" value="F:metal ion binding"/>
    <property type="evidence" value="ECO:0007669"/>
    <property type="project" value="UniProtKB-KW"/>
</dbReference>
<evidence type="ECO:0000256" key="4">
    <source>
        <dbReference type="ARBA" id="ARBA00025742"/>
    </source>
</evidence>
<evidence type="ECO:0000313" key="7">
    <source>
        <dbReference type="Proteomes" id="UP001320898"/>
    </source>
</evidence>
<evidence type="ECO:0000313" key="6">
    <source>
        <dbReference type="EMBL" id="MCT8973840.1"/>
    </source>
</evidence>
<dbReference type="EMBL" id="JALIDZ010000009">
    <property type="protein sequence ID" value="MCT8973840.1"/>
    <property type="molecule type" value="Genomic_DNA"/>
</dbReference>
<dbReference type="Pfam" id="PF00149">
    <property type="entry name" value="Metallophos"/>
    <property type="match status" value="1"/>
</dbReference>
<dbReference type="InterPro" id="IPR050884">
    <property type="entry name" value="CNP_phosphodiesterase-III"/>
</dbReference>
<name>A0AAW5R377_9HYPH</name>
<comment type="caution">
    <text evidence="6">The sequence shown here is derived from an EMBL/GenBank/DDBJ whole genome shotgun (WGS) entry which is preliminary data.</text>
</comment>